<dbReference type="InterPro" id="IPR036477">
    <property type="entry name" value="Formyl_transf_N_sf"/>
</dbReference>
<comment type="similarity">
    <text evidence="1 5">Belongs to the Fmt family.</text>
</comment>
<dbReference type="InterPro" id="IPR002376">
    <property type="entry name" value="Formyl_transf_N"/>
</dbReference>
<organism evidence="8 9">
    <name type="scientific">Thermodesulfovibrio aggregans</name>
    <dbReference type="NCBI Taxonomy" id="86166"/>
    <lineage>
        <taxon>Bacteria</taxon>
        <taxon>Pseudomonadati</taxon>
        <taxon>Nitrospirota</taxon>
        <taxon>Thermodesulfovibrionia</taxon>
        <taxon>Thermodesulfovibrionales</taxon>
        <taxon>Thermodesulfovibrionaceae</taxon>
        <taxon>Thermodesulfovibrio</taxon>
    </lineage>
</organism>
<evidence type="ECO:0000256" key="2">
    <source>
        <dbReference type="ARBA" id="ARBA00012261"/>
    </source>
</evidence>
<dbReference type="GO" id="GO:0005829">
    <property type="term" value="C:cytosol"/>
    <property type="evidence" value="ECO:0007669"/>
    <property type="project" value="TreeGrafter"/>
</dbReference>
<dbReference type="InterPro" id="IPR044135">
    <property type="entry name" value="Met-tRNA-FMT_C"/>
</dbReference>
<evidence type="ECO:0000256" key="3">
    <source>
        <dbReference type="ARBA" id="ARBA00022679"/>
    </source>
</evidence>
<dbReference type="AlphaFoldDB" id="A0A2J6WMP3"/>
<comment type="function">
    <text evidence="5">Attaches a formyl group to the free amino group of methionyl-tRNA(fMet). The formyl group appears to play a dual role in the initiator identity of N-formylmethionyl-tRNA by promoting its recognition by IF2 and preventing the misappropriation of this tRNA by the elongation apparatus.</text>
</comment>
<comment type="catalytic activity">
    <reaction evidence="5">
        <text>L-methionyl-tRNA(fMet) + (6R)-10-formyltetrahydrofolate = N-formyl-L-methionyl-tRNA(fMet) + (6S)-5,6,7,8-tetrahydrofolate + H(+)</text>
        <dbReference type="Rhea" id="RHEA:24380"/>
        <dbReference type="Rhea" id="RHEA-COMP:9952"/>
        <dbReference type="Rhea" id="RHEA-COMP:9953"/>
        <dbReference type="ChEBI" id="CHEBI:15378"/>
        <dbReference type="ChEBI" id="CHEBI:57453"/>
        <dbReference type="ChEBI" id="CHEBI:78530"/>
        <dbReference type="ChEBI" id="CHEBI:78844"/>
        <dbReference type="ChEBI" id="CHEBI:195366"/>
        <dbReference type="EC" id="2.1.2.9"/>
    </reaction>
</comment>
<evidence type="ECO:0000256" key="4">
    <source>
        <dbReference type="ARBA" id="ARBA00022917"/>
    </source>
</evidence>
<dbReference type="CDD" id="cd08646">
    <property type="entry name" value="FMT_core_Met-tRNA-FMT_N"/>
    <property type="match status" value="1"/>
</dbReference>
<evidence type="ECO:0000313" key="8">
    <source>
        <dbReference type="EMBL" id="PMP71635.1"/>
    </source>
</evidence>
<dbReference type="PROSITE" id="PS51139">
    <property type="entry name" value="GTF2I"/>
    <property type="match status" value="1"/>
</dbReference>
<evidence type="ECO:0000259" key="7">
    <source>
        <dbReference type="Pfam" id="PF02911"/>
    </source>
</evidence>
<dbReference type="InterPro" id="IPR005794">
    <property type="entry name" value="Fmt"/>
</dbReference>
<evidence type="ECO:0000313" key="9">
    <source>
        <dbReference type="Proteomes" id="UP000242288"/>
    </source>
</evidence>
<dbReference type="CDD" id="cd08704">
    <property type="entry name" value="Met_tRNA_FMT_C"/>
    <property type="match status" value="1"/>
</dbReference>
<dbReference type="PANTHER" id="PTHR11138">
    <property type="entry name" value="METHIONYL-TRNA FORMYLTRANSFERASE"/>
    <property type="match status" value="1"/>
</dbReference>
<dbReference type="EC" id="2.1.2.9" evidence="2 5"/>
<dbReference type="SUPFAM" id="SSF53328">
    <property type="entry name" value="Formyltransferase"/>
    <property type="match status" value="1"/>
</dbReference>
<dbReference type="SUPFAM" id="SSF50486">
    <property type="entry name" value="FMT C-terminal domain-like"/>
    <property type="match status" value="1"/>
</dbReference>
<proteinExistence type="inferred from homology"/>
<evidence type="ECO:0000256" key="5">
    <source>
        <dbReference type="HAMAP-Rule" id="MF_00182"/>
    </source>
</evidence>
<dbReference type="HAMAP" id="MF_00182">
    <property type="entry name" value="Formyl_trans"/>
    <property type="match status" value="1"/>
</dbReference>
<dbReference type="FunFam" id="3.40.50.12230:FF:000001">
    <property type="entry name" value="Methionyl-tRNA formyltransferase"/>
    <property type="match status" value="1"/>
</dbReference>
<reference evidence="8 9" key="1">
    <citation type="submission" date="2018-01" db="EMBL/GenBank/DDBJ databases">
        <title>Metagenomic assembled genomes from two thermal pools in the Uzon Caldera, Kamchatka, Russia.</title>
        <authorList>
            <person name="Wilkins L."/>
            <person name="Ettinger C."/>
        </authorList>
    </citation>
    <scope>NUCLEOTIDE SEQUENCE [LARGE SCALE GENOMIC DNA]</scope>
    <source>
        <strain evidence="8">ZAV-04</strain>
    </source>
</reference>
<dbReference type="EMBL" id="PNIO01000025">
    <property type="protein sequence ID" value="PMP71635.1"/>
    <property type="molecule type" value="Genomic_DNA"/>
</dbReference>
<accession>A0A2J6WMP3</accession>
<dbReference type="PANTHER" id="PTHR11138:SF5">
    <property type="entry name" value="METHIONYL-TRNA FORMYLTRANSFERASE, MITOCHONDRIAL"/>
    <property type="match status" value="1"/>
</dbReference>
<dbReference type="Proteomes" id="UP000242288">
    <property type="component" value="Unassembled WGS sequence"/>
</dbReference>
<dbReference type="Gene3D" id="3.40.50.12230">
    <property type="match status" value="1"/>
</dbReference>
<dbReference type="InterPro" id="IPR041711">
    <property type="entry name" value="Met-tRNA-FMT_N"/>
</dbReference>
<protein>
    <recommendedName>
        <fullName evidence="2 5">Methionyl-tRNA formyltransferase</fullName>
        <ecNumber evidence="2 5">2.1.2.9</ecNumber>
    </recommendedName>
</protein>
<comment type="caution">
    <text evidence="8">The sequence shown here is derived from an EMBL/GenBank/DDBJ whole genome shotgun (WGS) entry which is preliminary data.</text>
</comment>
<dbReference type="Pfam" id="PF00551">
    <property type="entry name" value="Formyl_trans_N"/>
    <property type="match status" value="1"/>
</dbReference>
<gene>
    <name evidence="5" type="primary">fmt</name>
    <name evidence="8" type="ORF">C0186_03330</name>
</gene>
<evidence type="ECO:0000256" key="1">
    <source>
        <dbReference type="ARBA" id="ARBA00010699"/>
    </source>
</evidence>
<dbReference type="InterPro" id="IPR004212">
    <property type="entry name" value="GTF2I"/>
</dbReference>
<keyword evidence="4 5" id="KW-0648">Protein biosynthesis</keyword>
<keyword evidence="3 5" id="KW-0808">Transferase</keyword>
<name>A0A2J6WMP3_9BACT</name>
<dbReference type="InterPro" id="IPR011034">
    <property type="entry name" value="Formyl_transferase-like_C_sf"/>
</dbReference>
<feature type="domain" description="Formyl transferase N-terminal" evidence="6">
    <location>
        <begin position="5"/>
        <end position="182"/>
    </location>
</feature>
<dbReference type="InterPro" id="IPR005793">
    <property type="entry name" value="Formyl_trans_C"/>
</dbReference>
<dbReference type="GO" id="GO:0004479">
    <property type="term" value="F:methionyl-tRNA formyltransferase activity"/>
    <property type="evidence" value="ECO:0007669"/>
    <property type="project" value="UniProtKB-UniRule"/>
</dbReference>
<dbReference type="NCBIfam" id="TIGR00460">
    <property type="entry name" value="fmt"/>
    <property type="match status" value="1"/>
</dbReference>
<sequence length="308" mass="33988">MPAGIIFFGTPEFAVPTLKSLIERREKILLVITQPDKPKGRGKIIQPCETKKIAVEFGLNVAQPEKLKDESFIKMLKELNPEFGIVVAYGKILPKEVLEIPEYGCINLHASLLPKYRGAAPIQWALIKGEKITGVTTMLIDEGLDTGPVLLQKEVPIEDEDNAQSLAHKLSIVGAELIIETIEKMRKGQIQPKPQEGEASYAPQLKKEDGKINWNAPAKEIVNLIRGTYPWPCAYSFLKNERVKIIKAEALAGKAPAGMIVKAKDELIVGTGNGLLKILLIQPEGKKVMTAKEFLSGRKINETMDSFS</sequence>
<evidence type="ECO:0000259" key="6">
    <source>
        <dbReference type="Pfam" id="PF00551"/>
    </source>
</evidence>
<dbReference type="Pfam" id="PF02911">
    <property type="entry name" value="Formyl_trans_C"/>
    <property type="match status" value="1"/>
</dbReference>
<feature type="binding site" evidence="5">
    <location>
        <begin position="111"/>
        <end position="114"/>
    </location>
    <ligand>
        <name>(6S)-5,6,7,8-tetrahydrofolate</name>
        <dbReference type="ChEBI" id="CHEBI:57453"/>
    </ligand>
</feature>
<feature type="domain" description="Formyl transferase C-terminal" evidence="7">
    <location>
        <begin position="205"/>
        <end position="298"/>
    </location>
</feature>